<feature type="coiled-coil region" evidence="6">
    <location>
        <begin position="288"/>
        <end position="336"/>
    </location>
</feature>
<feature type="coiled-coil region" evidence="6">
    <location>
        <begin position="376"/>
        <end position="403"/>
    </location>
</feature>
<feature type="coiled-coil region" evidence="6">
    <location>
        <begin position="522"/>
        <end position="567"/>
    </location>
</feature>
<dbReference type="Gene3D" id="1.10.287.620">
    <property type="entry name" value="Helix Hairpins"/>
    <property type="match status" value="1"/>
</dbReference>
<dbReference type="Proteomes" id="UP000588277">
    <property type="component" value="Unassembled WGS sequence"/>
</dbReference>
<evidence type="ECO:0000256" key="5">
    <source>
        <dbReference type="ARBA" id="ARBA00023136"/>
    </source>
</evidence>
<feature type="compositionally biased region" description="Basic and acidic residues" evidence="7">
    <location>
        <begin position="14"/>
        <end position="27"/>
    </location>
</feature>
<gene>
    <name evidence="10" type="ORF">G1C96_0229</name>
</gene>
<evidence type="ECO:0000259" key="9">
    <source>
        <dbReference type="Pfam" id="PF02687"/>
    </source>
</evidence>
<keyword evidence="6" id="KW-0175">Coiled coil</keyword>
<evidence type="ECO:0000256" key="7">
    <source>
        <dbReference type="SAM" id="MobiDB-lite"/>
    </source>
</evidence>
<keyword evidence="3 8" id="KW-0812">Transmembrane</keyword>
<keyword evidence="4 8" id="KW-1133">Transmembrane helix</keyword>
<feature type="transmembrane region" description="Helical" evidence="8">
    <location>
        <begin position="55"/>
        <end position="74"/>
    </location>
</feature>
<feature type="transmembrane region" description="Helical" evidence="8">
    <location>
        <begin position="1025"/>
        <end position="1044"/>
    </location>
</feature>
<comment type="subcellular location">
    <subcellularLocation>
        <location evidence="1">Cell membrane</location>
        <topology evidence="1">Multi-pass membrane protein</topology>
    </subcellularLocation>
</comment>
<keyword evidence="2" id="KW-1003">Cell membrane</keyword>
<feature type="transmembrane region" description="Helical" evidence="8">
    <location>
        <begin position="698"/>
        <end position="719"/>
    </location>
</feature>
<dbReference type="GO" id="GO:0005886">
    <property type="term" value="C:plasma membrane"/>
    <property type="evidence" value="ECO:0007669"/>
    <property type="project" value="UniProtKB-SubCell"/>
</dbReference>
<evidence type="ECO:0000256" key="4">
    <source>
        <dbReference type="ARBA" id="ARBA00022989"/>
    </source>
</evidence>
<keyword evidence="5 8" id="KW-0472">Membrane</keyword>
<evidence type="ECO:0000313" key="11">
    <source>
        <dbReference type="Proteomes" id="UP000588277"/>
    </source>
</evidence>
<accession>A0A7Y0F095</accession>
<feature type="transmembrane region" description="Helical" evidence="8">
    <location>
        <begin position="1078"/>
        <end position="1099"/>
    </location>
</feature>
<feature type="region of interest" description="Disordered" evidence="7">
    <location>
        <begin position="1"/>
        <end position="27"/>
    </location>
</feature>
<feature type="transmembrane region" description="Helical" evidence="8">
    <location>
        <begin position="603"/>
        <end position="623"/>
    </location>
</feature>
<dbReference type="EMBL" id="JAAIIH010000001">
    <property type="protein sequence ID" value="NMM99651.1"/>
    <property type="molecule type" value="Genomic_DNA"/>
</dbReference>
<evidence type="ECO:0000313" key="10">
    <source>
        <dbReference type="EMBL" id="NMM99651.1"/>
    </source>
</evidence>
<keyword evidence="10" id="KW-0131">Cell cycle</keyword>
<evidence type="ECO:0000256" key="1">
    <source>
        <dbReference type="ARBA" id="ARBA00004651"/>
    </source>
</evidence>
<reference evidence="10 11" key="1">
    <citation type="submission" date="2020-02" db="EMBL/GenBank/DDBJ databases">
        <title>Characterization of phylogenetic diversity of novel bifidobacterial species isolated in Czech ZOOs.</title>
        <authorList>
            <person name="Lugli G.A."/>
            <person name="Vera N.B."/>
            <person name="Ventura M."/>
        </authorList>
    </citation>
    <scope>NUCLEOTIDE SEQUENCE [LARGE SCALE GENOMIC DNA]</scope>
    <source>
        <strain evidence="10 11">DSM 109958</strain>
    </source>
</reference>
<comment type="caution">
    <text evidence="10">The sequence shown here is derived from an EMBL/GenBank/DDBJ whole genome shotgun (WGS) entry which is preliminary data.</text>
</comment>
<feature type="transmembrane region" description="Helical" evidence="8">
    <location>
        <begin position="653"/>
        <end position="678"/>
    </location>
</feature>
<feature type="domain" description="ABC3 transporter permease C-terminal" evidence="9">
    <location>
        <begin position="605"/>
        <end position="721"/>
    </location>
</feature>
<sequence>MVRPMTVHSRRTDRRSDRRTDRRGRTDVRTRPFAIRKRTLWKDIRVTLAKSKGRFASIVSLMALGSFALVGLFATAPDMQSTGRAFYAEHNLADVTIVSDYGLTDDDETIVRETPGVKDAEFGYFKDVTIANSDHSLRIHSLPETVSTYEVVEGRLPQTDGEIALDSAERSKYAVDSTIAVTELPDIAGDTVLTRGTFAVVGFVNASDAVSNLNMGQSTAGTGELDGYAVVPASSFDSDVRMIGRVTFDDTAGLDYWDAAYRDRVQEHKETLERRLANQPEARRASIQTDRREQIDKARQQVNDAKQQLADAQTQLDQAKAQIENGKDQMTAGELEAVDQASSALAQLSSGTAQIAAAGTAIDGAQTKLAAGAQTLAHGQNQLAEASDQLKDARTQLDQARAVLTAVKPILDQTGRLLDAWNATGLTGSLYDTVSGRYGEVVTAYNDAVAQYNQSLAAYYEGLAHYRDAAAQLDQGSEEYQRNAAALADASNQLAAKQRELGQAASSAASSTGSAASGARQLIQGQRDLEKAEEEYNAKLKEFNDAKPEAERKIADAEHEIELASEKVDTLEVPAYSIDGRREGLTSVGYRVYEIIATIVQKLAMIFPIFLYLVAALVTFTTMGRMVDEERGNSGTLKALGYDDRDILKKFTVYGFAASTLGTVIGVAAGHTILPLIVYHAYDSGFTMPRIALEFHPAIAAVSFVLAWLSAVVPAWLVAARELREKPAALLLPKPPAKGSKILLERVTPLWSRLSFTRKVTARNLFRYKSRGLMTIIGVAGAVALLTAGLGVQASIGQIQERQFGEVIHYDLIVAEKSDNNAEQRDQVAKAVRAADDTANGGSAASDGDNGGNDAVRASMPIRYEELTKTAGKQGDKQSITLIVTDDAYNFGDYITLRDRATHRPQVLTDRGAVISERMAAMLGAKPGDTIAVTDPDGVQREVRVDGVTEMYIGHFMVMTSGGYERTFGRDYQSNAYMVRLVDPSANNANRQGAALMAVDGVRGVVQNTTEKNQVATIVDSLDQIMEVLILVAVLLAVVILYNLTNLNVSERIRELSTIKVLGFHSNETAMYIYRETIVLSALGILAGYGFGAGLHRYIIAEVPPDEVMFDPALAWPSFALPLAVVAAVLAALGWVVYRRLRDVDMLAALKSVE</sequence>
<keyword evidence="10" id="KW-0132">Cell division</keyword>
<evidence type="ECO:0000256" key="2">
    <source>
        <dbReference type="ARBA" id="ARBA00022475"/>
    </source>
</evidence>
<dbReference type="AlphaFoldDB" id="A0A7Y0F095"/>
<organism evidence="10 11">
    <name type="scientific">Bifidobacterium moraviense</name>
    <dbReference type="NCBI Taxonomy" id="2675323"/>
    <lineage>
        <taxon>Bacteria</taxon>
        <taxon>Bacillati</taxon>
        <taxon>Actinomycetota</taxon>
        <taxon>Actinomycetes</taxon>
        <taxon>Bifidobacteriales</taxon>
        <taxon>Bifidobacteriaceae</taxon>
        <taxon>Bifidobacterium</taxon>
    </lineage>
</organism>
<dbReference type="InterPro" id="IPR038766">
    <property type="entry name" value="Membrane_comp_ABC_pdt"/>
</dbReference>
<proteinExistence type="predicted"/>
<feature type="transmembrane region" description="Helical" evidence="8">
    <location>
        <begin position="773"/>
        <end position="792"/>
    </location>
</feature>
<protein>
    <submittedName>
        <fullName evidence="10">Cell division protein FtsX</fullName>
    </submittedName>
</protein>
<evidence type="ECO:0000256" key="3">
    <source>
        <dbReference type="ARBA" id="ARBA00022692"/>
    </source>
</evidence>
<name>A0A7Y0F095_9BIFI</name>
<dbReference type="PANTHER" id="PTHR30287:SF1">
    <property type="entry name" value="INNER MEMBRANE PROTEIN"/>
    <property type="match status" value="1"/>
</dbReference>
<feature type="transmembrane region" description="Helical" evidence="8">
    <location>
        <begin position="1119"/>
        <end position="1138"/>
    </location>
</feature>
<dbReference type="InterPro" id="IPR003838">
    <property type="entry name" value="ABC3_permease_C"/>
</dbReference>
<dbReference type="PANTHER" id="PTHR30287">
    <property type="entry name" value="MEMBRANE COMPONENT OF PREDICTED ABC SUPERFAMILY METABOLITE UPTAKE TRANSPORTER"/>
    <property type="match status" value="1"/>
</dbReference>
<dbReference type="GO" id="GO:0051301">
    <property type="term" value="P:cell division"/>
    <property type="evidence" value="ECO:0007669"/>
    <property type="project" value="UniProtKB-KW"/>
</dbReference>
<keyword evidence="11" id="KW-1185">Reference proteome</keyword>
<feature type="compositionally biased region" description="Low complexity" evidence="7">
    <location>
        <begin position="837"/>
        <end position="855"/>
    </location>
</feature>
<feature type="domain" description="ABC3 transporter permease C-terminal" evidence="9">
    <location>
        <begin position="1028"/>
        <end position="1136"/>
    </location>
</feature>
<dbReference type="Pfam" id="PF02687">
    <property type="entry name" value="FtsX"/>
    <property type="match status" value="2"/>
</dbReference>
<evidence type="ECO:0000256" key="6">
    <source>
        <dbReference type="SAM" id="Coils"/>
    </source>
</evidence>
<evidence type="ECO:0000256" key="8">
    <source>
        <dbReference type="SAM" id="Phobius"/>
    </source>
</evidence>
<feature type="region of interest" description="Disordered" evidence="7">
    <location>
        <begin position="834"/>
        <end position="856"/>
    </location>
</feature>